<dbReference type="AlphaFoldDB" id="A0AA39VJ96"/>
<comment type="caution">
    <text evidence="3">The sequence shown here is derived from an EMBL/GenBank/DDBJ whole genome shotgun (WGS) entry which is preliminary data.</text>
</comment>
<name>A0AA39VJ96_ACESA</name>
<accession>A0AA39VJ96</accession>
<sequence>MMNKADWDDLPKVIVILVMEKLVVFDRFRMSLCNKNWQQCFHDIKNTQEFLPWVMSYKWDQTGDGGGIRKIFDPALKRSITLNEAAILSNSGGGIGLIINDWPSSEDDHVLGGEIFDDQIQDDWLPITESKDGNFISFVFHLLYYGIAFQALSLPVAFVTLGW</sequence>
<feature type="transmembrane region" description="Helical" evidence="1">
    <location>
        <begin position="142"/>
        <end position="161"/>
    </location>
</feature>
<evidence type="ECO:0000256" key="1">
    <source>
        <dbReference type="SAM" id="Phobius"/>
    </source>
</evidence>
<keyword evidence="1" id="KW-0472">Membrane</keyword>
<evidence type="ECO:0000313" key="4">
    <source>
        <dbReference type="Proteomes" id="UP001168877"/>
    </source>
</evidence>
<dbReference type="Pfam" id="PF00646">
    <property type="entry name" value="F-box"/>
    <property type="match status" value="1"/>
</dbReference>
<protein>
    <recommendedName>
        <fullName evidence="2">F-box domain-containing protein</fullName>
    </recommendedName>
</protein>
<reference evidence="3" key="1">
    <citation type="journal article" date="2022" name="Plant J.">
        <title>Strategies of tolerance reflected in two North American maple genomes.</title>
        <authorList>
            <person name="McEvoy S.L."/>
            <person name="Sezen U.U."/>
            <person name="Trouern-Trend A."/>
            <person name="McMahon S.M."/>
            <person name="Schaberg P.G."/>
            <person name="Yang J."/>
            <person name="Wegrzyn J.L."/>
            <person name="Swenson N.G."/>
        </authorList>
    </citation>
    <scope>NUCLEOTIDE SEQUENCE</scope>
    <source>
        <strain evidence="3">NS2018</strain>
    </source>
</reference>
<dbReference type="Gene3D" id="1.20.1280.50">
    <property type="match status" value="1"/>
</dbReference>
<keyword evidence="1" id="KW-0812">Transmembrane</keyword>
<dbReference type="InterPro" id="IPR001810">
    <property type="entry name" value="F-box_dom"/>
</dbReference>
<keyword evidence="4" id="KW-1185">Reference proteome</keyword>
<feature type="domain" description="F-box" evidence="2">
    <location>
        <begin position="7"/>
        <end position="46"/>
    </location>
</feature>
<reference evidence="3" key="2">
    <citation type="submission" date="2023-06" db="EMBL/GenBank/DDBJ databases">
        <authorList>
            <person name="Swenson N.G."/>
            <person name="Wegrzyn J.L."/>
            <person name="Mcevoy S.L."/>
        </authorList>
    </citation>
    <scope>NUCLEOTIDE SEQUENCE</scope>
    <source>
        <strain evidence="3">NS2018</strain>
        <tissue evidence="3">Leaf</tissue>
    </source>
</reference>
<dbReference type="Proteomes" id="UP001168877">
    <property type="component" value="Unassembled WGS sequence"/>
</dbReference>
<keyword evidence="1" id="KW-1133">Transmembrane helix</keyword>
<evidence type="ECO:0000259" key="2">
    <source>
        <dbReference type="Pfam" id="PF00646"/>
    </source>
</evidence>
<organism evidence="3 4">
    <name type="scientific">Acer saccharum</name>
    <name type="common">Sugar maple</name>
    <dbReference type="NCBI Taxonomy" id="4024"/>
    <lineage>
        <taxon>Eukaryota</taxon>
        <taxon>Viridiplantae</taxon>
        <taxon>Streptophyta</taxon>
        <taxon>Embryophyta</taxon>
        <taxon>Tracheophyta</taxon>
        <taxon>Spermatophyta</taxon>
        <taxon>Magnoliopsida</taxon>
        <taxon>eudicotyledons</taxon>
        <taxon>Gunneridae</taxon>
        <taxon>Pentapetalae</taxon>
        <taxon>rosids</taxon>
        <taxon>malvids</taxon>
        <taxon>Sapindales</taxon>
        <taxon>Sapindaceae</taxon>
        <taxon>Hippocastanoideae</taxon>
        <taxon>Acereae</taxon>
        <taxon>Acer</taxon>
    </lineage>
</organism>
<gene>
    <name evidence="3" type="ORF">LWI29_028655</name>
</gene>
<proteinExistence type="predicted"/>
<dbReference type="EMBL" id="JAUESC010000384">
    <property type="protein sequence ID" value="KAK0582700.1"/>
    <property type="molecule type" value="Genomic_DNA"/>
</dbReference>
<evidence type="ECO:0000313" key="3">
    <source>
        <dbReference type="EMBL" id="KAK0582700.1"/>
    </source>
</evidence>